<dbReference type="Proteomes" id="UP000642144">
    <property type="component" value="Unassembled WGS sequence"/>
</dbReference>
<feature type="region of interest" description="Disordered" evidence="1">
    <location>
        <begin position="436"/>
        <end position="481"/>
    </location>
</feature>
<protein>
    <recommendedName>
        <fullName evidence="4">Curli production assembly/transport component CsgG</fullName>
    </recommendedName>
</protein>
<dbReference type="RefSeq" id="WP_161055591.1">
    <property type="nucleotide sequence ID" value="NZ_WWCT01000011.1"/>
</dbReference>
<evidence type="ECO:0008006" key="4">
    <source>
        <dbReference type="Google" id="ProtNLM"/>
    </source>
</evidence>
<sequence length="481" mass="50431">MKKLAMVSLLCLGLVACGKKEEAAPVKETPAAGPNLTQQPDVGQVEQVDVSASGSGMTPGAAINDALKTAIMQVNGTKVNASSANLNTFSQVTANLDVETSEGSDSLKATATVQGSHFAEQIVTQSKGLVSSFKVVKVTAPAGKGGLYMVDIAAKIAKFKAPADSGKIKIVVAPLRSDRSSFDIGGRNVPAAEVLNGLRQQIIDSLSQSGRFTVLDRQFEGELQNELDMISSGQTVNTDFAKLGQALSADLVWMGVVNNLSYEKHARKLQTSDRELVSYSGGWSVSQRMINLATRQIVQSATLQGTAPSVAPTTLSQGIDEGATLRTMQGEIVKRASEAILLQTFPISVVQRDGMAVVLSQGGSSVVEGARYKIYLQGKEIKDPQTGQSLGNMESVCCEVVINRVTPKLSYGTLENVTAKLDGVVPGALQLREAVTAKPAPAKDEGATATTASAAEKPKAERKAAAKAAPATSGEPKKEDW</sequence>
<proteinExistence type="predicted"/>
<accession>A0ABW9W137</accession>
<evidence type="ECO:0000313" key="3">
    <source>
        <dbReference type="Proteomes" id="UP000642144"/>
    </source>
</evidence>
<comment type="caution">
    <text evidence="2">The sequence shown here is derived from an EMBL/GenBank/DDBJ whole genome shotgun (WGS) entry which is preliminary data.</text>
</comment>
<organism evidence="2 3">
    <name type="scientific">Duganella levis</name>
    <dbReference type="NCBI Taxonomy" id="2692169"/>
    <lineage>
        <taxon>Bacteria</taxon>
        <taxon>Pseudomonadati</taxon>
        <taxon>Pseudomonadota</taxon>
        <taxon>Betaproteobacteria</taxon>
        <taxon>Burkholderiales</taxon>
        <taxon>Oxalobacteraceae</taxon>
        <taxon>Telluria group</taxon>
        <taxon>Duganella</taxon>
    </lineage>
</organism>
<dbReference type="Gene3D" id="3.40.50.10610">
    <property type="entry name" value="ABC-type transport auxiliary lipoprotein component"/>
    <property type="match status" value="1"/>
</dbReference>
<evidence type="ECO:0000313" key="2">
    <source>
        <dbReference type="EMBL" id="MYN27686.1"/>
    </source>
</evidence>
<reference evidence="2 3" key="1">
    <citation type="submission" date="2019-12" db="EMBL/GenBank/DDBJ databases">
        <title>Novel species isolated from a subtropical stream in China.</title>
        <authorList>
            <person name="Lu H."/>
        </authorList>
    </citation>
    <scope>NUCLEOTIDE SEQUENCE [LARGE SCALE GENOMIC DNA]</scope>
    <source>
        <strain evidence="2 3">CY42W</strain>
    </source>
</reference>
<dbReference type="EMBL" id="WWCT01000011">
    <property type="protein sequence ID" value="MYN27686.1"/>
    <property type="molecule type" value="Genomic_DNA"/>
</dbReference>
<evidence type="ECO:0000256" key="1">
    <source>
        <dbReference type="SAM" id="MobiDB-lite"/>
    </source>
</evidence>
<dbReference type="PROSITE" id="PS51257">
    <property type="entry name" value="PROKAR_LIPOPROTEIN"/>
    <property type="match status" value="1"/>
</dbReference>
<dbReference type="InterPro" id="IPR005534">
    <property type="entry name" value="Curli_assmbl/transp-comp_CsgG"/>
</dbReference>
<dbReference type="Pfam" id="PF03783">
    <property type="entry name" value="CsgG"/>
    <property type="match status" value="1"/>
</dbReference>
<keyword evidence="3" id="KW-1185">Reference proteome</keyword>
<name>A0ABW9W137_9BURK</name>
<gene>
    <name evidence="2" type="ORF">GTP69_14825</name>
</gene>